<dbReference type="EMBL" id="SRMP02000009">
    <property type="protein sequence ID" value="MFN0291136.1"/>
    <property type="molecule type" value="Genomic_DNA"/>
</dbReference>
<dbReference type="Proteomes" id="UP001517367">
    <property type="component" value="Unassembled WGS sequence"/>
</dbReference>
<feature type="domain" description="Outer membrane protein beta-barrel" evidence="2">
    <location>
        <begin position="24"/>
        <end position="173"/>
    </location>
</feature>
<dbReference type="RefSeq" id="WP_138730348.1">
    <property type="nucleotide sequence ID" value="NZ_SRMP02000009.1"/>
</dbReference>
<evidence type="ECO:0000256" key="1">
    <source>
        <dbReference type="SAM" id="SignalP"/>
    </source>
</evidence>
<gene>
    <name evidence="3" type="ORF">E5L68_007015</name>
</gene>
<name>A0ABW9JG25_9SPHI</name>
<feature type="chain" id="PRO_5046993029" evidence="1">
    <location>
        <begin position="22"/>
        <end position="195"/>
    </location>
</feature>
<proteinExistence type="predicted"/>
<organism evidence="3 4">
    <name type="scientific">Pedobacter helvus</name>
    <dbReference type="NCBI Taxonomy" id="2563444"/>
    <lineage>
        <taxon>Bacteria</taxon>
        <taxon>Pseudomonadati</taxon>
        <taxon>Bacteroidota</taxon>
        <taxon>Sphingobacteriia</taxon>
        <taxon>Sphingobacteriales</taxon>
        <taxon>Sphingobacteriaceae</taxon>
        <taxon>Pedobacter</taxon>
    </lineage>
</organism>
<keyword evidence="4" id="KW-1185">Reference proteome</keyword>
<sequence length="195" mass="20987">MKKIVLIAGLMYTSLLGFGQALPTFQFGIKGGFNLSKFSTENTFASDNKAGYYAGVWTRIGAAGIHLQPEVYISGKNTTLKNSSGSENKVNFTSVDVPILLGTKIGATGVGFRLNTGPVVSFILNKEQSFEDAASNIFDGKFKNQAVAWQFGTGLDVGKLSVDLRYEMGLSKLNDAGYPDTKLNMFTLGLGLKLF</sequence>
<comment type="caution">
    <text evidence="3">The sequence shown here is derived from an EMBL/GenBank/DDBJ whole genome shotgun (WGS) entry which is preliminary data.</text>
</comment>
<feature type="signal peptide" evidence="1">
    <location>
        <begin position="1"/>
        <end position="21"/>
    </location>
</feature>
<reference evidence="3 4" key="1">
    <citation type="submission" date="2024-12" db="EMBL/GenBank/DDBJ databases">
        <authorList>
            <person name="Hu S."/>
        </authorList>
    </citation>
    <scope>NUCLEOTIDE SEQUENCE [LARGE SCALE GENOMIC DNA]</scope>
    <source>
        <strain evidence="3 4">P-25</strain>
    </source>
</reference>
<protein>
    <submittedName>
        <fullName evidence="3">Porin family protein</fullName>
    </submittedName>
</protein>
<dbReference type="Pfam" id="PF13568">
    <property type="entry name" value="OMP_b-brl_2"/>
    <property type="match status" value="1"/>
</dbReference>
<keyword evidence="1" id="KW-0732">Signal</keyword>
<evidence type="ECO:0000313" key="4">
    <source>
        <dbReference type="Proteomes" id="UP001517367"/>
    </source>
</evidence>
<dbReference type="InterPro" id="IPR025665">
    <property type="entry name" value="Beta-barrel_OMP_2"/>
</dbReference>
<evidence type="ECO:0000259" key="2">
    <source>
        <dbReference type="Pfam" id="PF13568"/>
    </source>
</evidence>
<evidence type="ECO:0000313" key="3">
    <source>
        <dbReference type="EMBL" id="MFN0291136.1"/>
    </source>
</evidence>
<accession>A0ABW9JG25</accession>